<dbReference type="EC" id="3.4.23.43" evidence="3"/>
<evidence type="ECO:0000313" key="4">
    <source>
        <dbReference type="Proteomes" id="UP001589865"/>
    </source>
</evidence>
<keyword evidence="4" id="KW-1185">Reference proteome</keyword>
<feature type="transmembrane region" description="Helical" evidence="1">
    <location>
        <begin position="51"/>
        <end position="73"/>
    </location>
</feature>
<accession>A0ABV6JSH7</accession>
<sequence length="167" mass="16883">MPILAAALLGMLLLCAAWRDVATRTIPDTAGLLVAILGLAARLSEGIGAAALSLTLAAGLVLLMLPLHARGMIGGGDVKLAAALLVGLSPLAGYRFVVATALAGGLLALLYLALSRLLPERPAGAGGTAVRRVLRAEGWRIRRHGPLPYGVAIGLGWCAAVLQAGEG</sequence>
<dbReference type="GO" id="GO:0004190">
    <property type="term" value="F:aspartic-type endopeptidase activity"/>
    <property type="evidence" value="ECO:0007669"/>
    <property type="project" value="UniProtKB-EC"/>
</dbReference>
<dbReference type="Pfam" id="PF01478">
    <property type="entry name" value="Peptidase_A24"/>
    <property type="match status" value="1"/>
</dbReference>
<dbReference type="InterPro" id="IPR000045">
    <property type="entry name" value="Prepilin_IV_endopep_pep"/>
</dbReference>
<dbReference type="Gene3D" id="1.20.120.1220">
    <property type="match status" value="1"/>
</dbReference>
<keyword evidence="1" id="KW-0472">Membrane</keyword>
<gene>
    <name evidence="3" type="ORF">ACFFGY_09865</name>
</gene>
<evidence type="ECO:0000256" key="1">
    <source>
        <dbReference type="SAM" id="Phobius"/>
    </source>
</evidence>
<dbReference type="EMBL" id="JBHLUN010000006">
    <property type="protein sequence ID" value="MFC0408554.1"/>
    <property type="molecule type" value="Genomic_DNA"/>
</dbReference>
<feature type="domain" description="Prepilin type IV endopeptidase peptidase" evidence="2">
    <location>
        <begin position="8"/>
        <end position="109"/>
    </location>
</feature>
<comment type="caution">
    <text evidence="3">The sequence shown here is derived from an EMBL/GenBank/DDBJ whole genome shotgun (WGS) entry which is preliminary data.</text>
</comment>
<keyword evidence="1" id="KW-0812">Transmembrane</keyword>
<name>A0ABV6JSH7_9PROT</name>
<evidence type="ECO:0000313" key="3">
    <source>
        <dbReference type="EMBL" id="MFC0408554.1"/>
    </source>
</evidence>
<dbReference type="RefSeq" id="WP_377044305.1">
    <property type="nucleotide sequence ID" value="NZ_JBHLUN010000006.1"/>
</dbReference>
<organism evidence="3 4">
    <name type="scientific">Roseomonas elaeocarpi</name>
    <dbReference type="NCBI Taxonomy" id="907779"/>
    <lineage>
        <taxon>Bacteria</taxon>
        <taxon>Pseudomonadati</taxon>
        <taxon>Pseudomonadota</taxon>
        <taxon>Alphaproteobacteria</taxon>
        <taxon>Acetobacterales</taxon>
        <taxon>Roseomonadaceae</taxon>
        <taxon>Roseomonas</taxon>
    </lineage>
</organism>
<keyword evidence="1" id="KW-1133">Transmembrane helix</keyword>
<dbReference type="Proteomes" id="UP001589865">
    <property type="component" value="Unassembled WGS sequence"/>
</dbReference>
<feature type="transmembrane region" description="Helical" evidence="1">
    <location>
        <begin position="93"/>
        <end position="114"/>
    </location>
</feature>
<evidence type="ECO:0000259" key="2">
    <source>
        <dbReference type="Pfam" id="PF01478"/>
    </source>
</evidence>
<proteinExistence type="predicted"/>
<keyword evidence="3" id="KW-0378">Hydrolase</keyword>
<reference evidence="3 4" key="1">
    <citation type="submission" date="2024-09" db="EMBL/GenBank/DDBJ databases">
        <authorList>
            <person name="Sun Q."/>
            <person name="Mori K."/>
        </authorList>
    </citation>
    <scope>NUCLEOTIDE SEQUENCE [LARGE SCALE GENOMIC DNA]</scope>
    <source>
        <strain evidence="3 4">TBRC 5777</strain>
    </source>
</reference>
<protein>
    <submittedName>
        <fullName evidence="3">Prepilin peptidase</fullName>
        <ecNumber evidence="3">3.4.23.43</ecNumber>
    </submittedName>
</protein>